<dbReference type="InterPro" id="IPR029494">
    <property type="entry name" value="DarT"/>
</dbReference>
<evidence type="ECO:0000259" key="7">
    <source>
        <dbReference type="PROSITE" id="PS52018"/>
    </source>
</evidence>
<comment type="similarity">
    <text evidence="6">Belongs to the DarT ADP-ribosyltransferase family.</text>
</comment>
<feature type="binding site" evidence="6">
    <location>
        <position position="66"/>
    </location>
    <ligand>
        <name>NAD(+)</name>
        <dbReference type="ChEBI" id="CHEBI:57540"/>
    </ligand>
</feature>
<comment type="caution">
    <text evidence="6">Lacks conserved residue(s) required for the propagation of feature annotation.</text>
</comment>
<evidence type="ECO:0000256" key="1">
    <source>
        <dbReference type="ARBA" id="ARBA00022649"/>
    </source>
</evidence>
<evidence type="ECO:0000256" key="3">
    <source>
        <dbReference type="ARBA" id="ARBA00022679"/>
    </source>
</evidence>
<feature type="active site" description="Proton acceptor" evidence="6">
    <location>
        <position position="66"/>
    </location>
</feature>
<keyword evidence="4 6" id="KW-0548">Nucleotidyltransferase</keyword>
<feature type="binding site" evidence="6">
    <location>
        <begin position="26"/>
        <end position="28"/>
    </location>
    <ligand>
        <name>NAD(+)</name>
        <dbReference type="ChEBI" id="CHEBI:57540"/>
    </ligand>
</feature>
<dbReference type="Proteomes" id="UP000222460">
    <property type="component" value="Unassembled WGS sequence"/>
</dbReference>
<dbReference type="GO" id="GO:0016779">
    <property type="term" value="F:nucleotidyltransferase activity"/>
    <property type="evidence" value="ECO:0007669"/>
    <property type="project" value="UniProtKB-UniRule"/>
</dbReference>
<evidence type="ECO:0000256" key="4">
    <source>
        <dbReference type="ARBA" id="ARBA00022695"/>
    </source>
</evidence>
<dbReference type="PROSITE" id="PS52018">
    <property type="entry name" value="DART"/>
    <property type="match status" value="1"/>
</dbReference>
<sequence>MFVNMDTLFKDSLMIPEEHQHRYAYHFTSVENLDSILSNGMLSTSLKKSKSISHTDISLKDIQNRRQDMLVPCLPPKKVHDFVPLYFSKRTPMLLSVLRTKNIDQFYIIYFAVPISLIDRDDVVFSDAAANTLIPPNFYSNPENLNKLDWKEIDSWDWNPPSPRKQKKMAEMLILDELKISDVSYIVVWNDSVAQYIKKLFNEKNILCPRIQCFDATHYFMDLQNKGKTSAIIGPIELKQKVDSLVEKICTSSKNPKKFASLQEANIAIHKNFSCIPELSEIEGLKTSNIIHHEDIGAHSRTVAKNATSTPEYQNLNIQNKNILVFASFLHDIGKGPKSRWKDGIQHVDHNHAVKALPMLERILSEDIAELTQECIRKIVTLVIYDDLVGDIIAKHRDKKQFFDIITCNEDIDMLIAISKSDIGAINTTWLEDSIAPMELLKIEARKHLLAR</sequence>
<dbReference type="GO" id="GO:0016757">
    <property type="term" value="F:glycosyltransferase activity"/>
    <property type="evidence" value="ECO:0007669"/>
    <property type="project" value="UniProtKB-UniRule"/>
</dbReference>
<evidence type="ECO:0000256" key="6">
    <source>
        <dbReference type="PROSITE-ProRule" id="PRU01362"/>
    </source>
</evidence>
<keyword evidence="2 6" id="KW-0328">Glycosyltransferase</keyword>
<accession>A0A2C5W8N8</accession>
<dbReference type="InterPro" id="IPR003607">
    <property type="entry name" value="HD/PDEase_dom"/>
</dbReference>
<organism evidence="8 9">
    <name type="scientific">Pseudomonas putida</name>
    <name type="common">Arthrobacter siderocapsulatus</name>
    <dbReference type="NCBI Taxonomy" id="303"/>
    <lineage>
        <taxon>Bacteria</taxon>
        <taxon>Pseudomonadati</taxon>
        <taxon>Pseudomonadota</taxon>
        <taxon>Gammaproteobacteria</taxon>
        <taxon>Pseudomonadales</taxon>
        <taxon>Pseudomonadaceae</taxon>
        <taxon>Pseudomonas</taxon>
    </lineage>
</organism>
<keyword evidence="5 6" id="KW-0238">DNA-binding</keyword>
<comment type="catalytic activity">
    <reaction evidence="6">
        <text>a thymidine in DNA + NAD(+) = an N-(ADP-alpha-D-ribosyl)-thymidine in DNA + nicotinamide + H(+)</text>
        <dbReference type="Rhea" id="RHEA:71651"/>
        <dbReference type="Rhea" id="RHEA-COMP:13556"/>
        <dbReference type="Rhea" id="RHEA-COMP:18051"/>
        <dbReference type="ChEBI" id="CHEBI:15378"/>
        <dbReference type="ChEBI" id="CHEBI:17154"/>
        <dbReference type="ChEBI" id="CHEBI:57540"/>
        <dbReference type="ChEBI" id="CHEBI:137386"/>
        <dbReference type="ChEBI" id="CHEBI:191199"/>
    </reaction>
</comment>
<dbReference type="CDD" id="cd00077">
    <property type="entry name" value="HDc"/>
    <property type="match status" value="1"/>
</dbReference>
<comment type="caution">
    <text evidence="8">The sequence shown here is derived from an EMBL/GenBank/DDBJ whole genome shotgun (WGS) entry which is preliminary data.</text>
</comment>
<dbReference type="InterPro" id="IPR006674">
    <property type="entry name" value="HD_domain"/>
</dbReference>
<evidence type="ECO:0000256" key="2">
    <source>
        <dbReference type="ARBA" id="ARBA00022676"/>
    </source>
</evidence>
<evidence type="ECO:0000313" key="9">
    <source>
        <dbReference type="Proteomes" id="UP000222460"/>
    </source>
</evidence>
<dbReference type="Gene3D" id="1.10.3210.10">
    <property type="entry name" value="Hypothetical protein af1432"/>
    <property type="match status" value="1"/>
</dbReference>
<protein>
    <recommendedName>
        <fullName evidence="7">DarT domain-containing protein</fullName>
    </recommendedName>
</protein>
<dbReference type="GO" id="GO:0003677">
    <property type="term" value="F:DNA binding"/>
    <property type="evidence" value="ECO:0007669"/>
    <property type="project" value="UniProtKB-UniRule"/>
</dbReference>
<reference evidence="9" key="1">
    <citation type="submission" date="2017-10" db="EMBL/GenBank/DDBJ databases">
        <title>FDA dAtabase for Regulatory Grade micrObial Sequences (FDA-ARGOS): Supporting development and validation of Infectious Disease Dx tests.</title>
        <authorList>
            <person name="Goldberg B."/>
            <person name="Campos J."/>
            <person name="Tallon L."/>
            <person name="Sadzewicz L."/>
            <person name="Ott S."/>
            <person name="Zhao X."/>
            <person name="Nagaraj S."/>
            <person name="Vavikolanu K."/>
            <person name="Aluvathingal J."/>
            <person name="Nadendla S."/>
            <person name="Geyer C."/>
            <person name="Sichtig H."/>
        </authorList>
    </citation>
    <scope>NUCLEOTIDE SEQUENCE [LARGE SCALE GENOMIC DNA]</scope>
    <source>
        <strain evidence="9">FDAARGOS_376</strain>
    </source>
</reference>
<proteinExistence type="inferred from homology"/>
<dbReference type="Pfam" id="PF14487">
    <property type="entry name" value="DarT"/>
    <property type="match status" value="1"/>
</dbReference>
<dbReference type="Pfam" id="PF01966">
    <property type="entry name" value="HD"/>
    <property type="match status" value="1"/>
</dbReference>
<feature type="domain" description="DarT" evidence="7">
    <location>
        <begin position="22"/>
        <end position="221"/>
    </location>
</feature>
<name>A0A2C5W8N8_PSEPU</name>
<keyword evidence="1 6" id="KW-1277">Toxin-antitoxin system</keyword>
<feature type="active site" evidence="6">
    <location>
        <position position="171"/>
    </location>
</feature>
<gene>
    <name evidence="8" type="ORF">CRX57_21655</name>
</gene>
<dbReference type="EMBL" id="PDKZ01000002">
    <property type="protein sequence ID" value="PHH42695.1"/>
    <property type="molecule type" value="Genomic_DNA"/>
</dbReference>
<dbReference type="SUPFAM" id="SSF109604">
    <property type="entry name" value="HD-domain/PDEase-like"/>
    <property type="match status" value="1"/>
</dbReference>
<dbReference type="AlphaFoldDB" id="A0A2C5W8N8"/>
<evidence type="ECO:0000313" key="8">
    <source>
        <dbReference type="EMBL" id="PHH42695.1"/>
    </source>
</evidence>
<keyword evidence="3 6" id="KW-0808">Transferase</keyword>
<evidence type="ECO:0000256" key="5">
    <source>
        <dbReference type="ARBA" id="ARBA00023125"/>
    </source>
</evidence>